<dbReference type="GO" id="GO:0016758">
    <property type="term" value="F:hexosyltransferase activity"/>
    <property type="evidence" value="ECO:0007669"/>
    <property type="project" value="UniProtKB-ARBA"/>
</dbReference>
<evidence type="ECO:0000259" key="1">
    <source>
        <dbReference type="Pfam" id="PF00535"/>
    </source>
</evidence>
<evidence type="ECO:0000313" key="2">
    <source>
        <dbReference type="EMBL" id="MBE6512655.1"/>
    </source>
</evidence>
<sequence length="610" mass="72545">MNMSLEEEYKLSVVVLVYNTEGLLEECLDSLVNQTLDGIEIICVNDESKDNSLNILKRYERKYDNVKVIDQKNTGGAIAGNNGLKMAKGEYVALMDSDDIVVLDAYEKLYNKAKETDSDIVIGRPFRYVDKYQRSIGSRNDMWDIERTIDIFRDVEIFYDVFYWNKIFRKKFVEENEIYMIPGKLYADAPLVFKAYLNAKKITVINDFVYYWRYRSINESITKSITDLKNTEDRLDNYYVLKEYFRNEPELFNQVIGLYFERFFYPIKGILDNPIFKEFYLNGLEKILNDVDDVLENPFLSNTYKLYAYLIMNNKICILEDFLKNYEDVKDIYVEGDISYWNLKYFRNPQYDIPDEIFEIKNLHINFIDIYELCLKDNAFHMILSMPPTLNFEKVRIRFNGLTKKYGSKDENSYLFDLNPIEDNRYNIDLPLEKIDNISFFDVYLDVVYNGKREPFRLGASNMLMDFNEGDLIEENKAQLIFTDFENLSLINTCANNIFNLDCDGEVFKIISNKNEINYRIGISHKKESEIVYFKRLNMENTDRFTNVMELKWKYSLEKGFKYKMFIELSKERFDLTPHHFINFKNQEIDFNGGKIKIYAEKGGIYLIWV</sequence>
<feature type="domain" description="Glycosyltransferase 2-like" evidence="1">
    <location>
        <begin position="12"/>
        <end position="174"/>
    </location>
</feature>
<dbReference type="Pfam" id="PF00535">
    <property type="entry name" value="Glycos_transf_2"/>
    <property type="match status" value="1"/>
</dbReference>
<dbReference type="PANTHER" id="PTHR22916">
    <property type="entry name" value="GLYCOSYLTRANSFERASE"/>
    <property type="match status" value="1"/>
</dbReference>
<name>A0A8T3VXD6_METOL</name>
<dbReference type="CDD" id="cd00761">
    <property type="entry name" value="Glyco_tranf_GTA_type"/>
    <property type="match status" value="1"/>
</dbReference>
<proteinExistence type="predicted"/>
<dbReference type="InterPro" id="IPR001173">
    <property type="entry name" value="Glyco_trans_2-like"/>
</dbReference>
<evidence type="ECO:0000313" key="3">
    <source>
        <dbReference type="Proteomes" id="UP000732619"/>
    </source>
</evidence>
<dbReference type="EMBL" id="SUTG01000025">
    <property type="protein sequence ID" value="MBE6512655.1"/>
    <property type="molecule type" value="Genomic_DNA"/>
</dbReference>
<dbReference type="InterPro" id="IPR029044">
    <property type="entry name" value="Nucleotide-diphossugar_trans"/>
</dbReference>
<dbReference type="PANTHER" id="PTHR22916:SF3">
    <property type="entry name" value="UDP-GLCNAC:BETAGAL BETA-1,3-N-ACETYLGLUCOSAMINYLTRANSFERASE-LIKE PROTEIN 1"/>
    <property type="match status" value="1"/>
</dbReference>
<protein>
    <submittedName>
        <fullName evidence="2">Glycosyltransferase</fullName>
    </submittedName>
</protein>
<comment type="caution">
    <text evidence="2">The sequence shown here is derived from an EMBL/GenBank/DDBJ whole genome shotgun (WGS) entry which is preliminary data.</text>
</comment>
<dbReference type="SUPFAM" id="SSF53448">
    <property type="entry name" value="Nucleotide-diphospho-sugar transferases"/>
    <property type="match status" value="1"/>
</dbReference>
<reference evidence="2" key="1">
    <citation type="submission" date="2019-04" db="EMBL/GenBank/DDBJ databases">
        <title>Evolution of Biomass-Degrading Anaerobic Consortia Revealed by Metagenomics.</title>
        <authorList>
            <person name="Peng X."/>
        </authorList>
    </citation>
    <scope>NUCLEOTIDE SEQUENCE</scope>
    <source>
        <strain evidence="2">SIG14</strain>
    </source>
</reference>
<gene>
    <name evidence="2" type="ORF">E7Z75_05900</name>
</gene>
<accession>A0A8T3VXD6</accession>
<dbReference type="AlphaFoldDB" id="A0A8T3VXD6"/>
<organism evidence="2 3">
    <name type="scientific">Methanobrevibacter olleyae</name>
    <dbReference type="NCBI Taxonomy" id="294671"/>
    <lineage>
        <taxon>Archaea</taxon>
        <taxon>Methanobacteriati</taxon>
        <taxon>Methanobacteriota</taxon>
        <taxon>Methanomada group</taxon>
        <taxon>Methanobacteria</taxon>
        <taxon>Methanobacteriales</taxon>
        <taxon>Methanobacteriaceae</taxon>
        <taxon>Methanobrevibacter</taxon>
    </lineage>
</organism>
<dbReference type="Proteomes" id="UP000732619">
    <property type="component" value="Unassembled WGS sequence"/>
</dbReference>
<dbReference type="Gene3D" id="3.90.550.10">
    <property type="entry name" value="Spore Coat Polysaccharide Biosynthesis Protein SpsA, Chain A"/>
    <property type="match status" value="1"/>
</dbReference>